<keyword evidence="3" id="KW-1185">Reference proteome</keyword>
<dbReference type="AlphaFoldDB" id="A0A0C9ULG8"/>
<organism evidence="2 3">
    <name type="scientific">Sphaerobolus stellatus (strain SS14)</name>
    <dbReference type="NCBI Taxonomy" id="990650"/>
    <lineage>
        <taxon>Eukaryota</taxon>
        <taxon>Fungi</taxon>
        <taxon>Dikarya</taxon>
        <taxon>Basidiomycota</taxon>
        <taxon>Agaricomycotina</taxon>
        <taxon>Agaricomycetes</taxon>
        <taxon>Phallomycetidae</taxon>
        <taxon>Geastrales</taxon>
        <taxon>Sphaerobolaceae</taxon>
        <taxon>Sphaerobolus</taxon>
    </lineage>
</organism>
<name>A0A0C9ULG8_SPHS4</name>
<protein>
    <submittedName>
        <fullName evidence="2">Uncharacterized protein</fullName>
    </submittedName>
</protein>
<evidence type="ECO:0000256" key="1">
    <source>
        <dbReference type="SAM" id="SignalP"/>
    </source>
</evidence>
<dbReference type="HOGENOM" id="CLU_147565_0_0_1"/>
<keyword evidence="1" id="KW-0732">Signal</keyword>
<accession>A0A0C9ULG8</accession>
<sequence length="148" mass="15684">MFFKTLISFTAFVSVAFVWEIILYEQLSEGSDANNCQAGGTTVSGTASTCIKELAAINIQSAQAISDSQACAFEMWTGDDCSGTQNNNQDGNCFNALHPTGASMVKRALGKVGTPLGGVPTFPKKNHPTERLAVLPGNPTRWHKTVAG</sequence>
<proteinExistence type="predicted"/>
<feature type="signal peptide" evidence="1">
    <location>
        <begin position="1"/>
        <end position="18"/>
    </location>
</feature>
<evidence type="ECO:0000313" key="2">
    <source>
        <dbReference type="EMBL" id="KIJ26105.1"/>
    </source>
</evidence>
<dbReference type="EMBL" id="KN837383">
    <property type="protein sequence ID" value="KIJ26105.1"/>
    <property type="molecule type" value="Genomic_DNA"/>
</dbReference>
<evidence type="ECO:0000313" key="3">
    <source>
        <dbReference type="Proteomes" id="UP000054279"/>
    </source>
</evidence>
<reference evidence="2 3" key="1">
    <citation type="submission" date="2014-06" db="EMBL/GenBank/DDBJ databases">
        <title>Evolutionary Origins and Diversification of the Mycorrhizal Mutualists.</title>
        <authorList>
            <consortium name="DOE Joint Genome Institute"/>
            <consortium name="Mycorrhizal Genomics Consortium"/>
            <person name="Kohler A."/>
            <person name="Kuo A."/>
            <person name="Nagy L.G."/>
            <person name="Floudas D."/>
            <person name="Copeland A."/>
            <person name="Barry K.W."/>
            <person name="Cichocki N."/>
            <person name="Veneault-Fourrey C."/>
            <person name="LaButti K."/>
            <person name="Lindquist E.A."/>
            <person name="Lipzen A."/>
            <person name="Lundell T."/>
            <person name="Morin E."/>
            <person name="Murat C."/>
            <person name="Riley R."/>
            <person name="Ohm R."/>
            <person name="Sun H."/>
            <person name="Tunlid A."/>
            <person name="Henrissat B."/>
            <person name="Grigoriev I.V."/>
            <person name="Hibbett D.S."/>
            <person name="Martin F."/>
        </authorList>
    </citation>
    <scope>NUCLEOTIDE SEQUENCE [LARGE SCALE GENOMIC DNA]</scope>
    <source>
        <strain evidence="2 3">SS14</strain>
    </source>
</reference>
<feature type="chain" id="PRO_5002221156" evidence="1">
    <location>
        <begin position="19"/>
        <end position="148"/>
    </location>
</feature>
<gene>
    <name evidence="2" type="ORF">M422DRAFT_272844</name>
</gene>
<dbReference type="Proteomes" id="UP000054279">
    <property type="component" value="Unassembled WGS sequence"/>
</dbReference>